<dbReference type="InterPro" id="IPR054833">
    <property type="entry name" value="FormamaseFmdA"/>
</dbReference>
<dbReference type="SUPFAM" id="SSF141130">
    <property type="entry name" value="Acetamidase/Formamidase-like"/>
    <property type="match status" value="1"/>
</dbReference>
<dbReference type="GO" id="GO:0016811">
    <property type="term" value="F:hydrolase activity, acting on carbon-nitrogen (but not peptide) bonds, in linear amides"/>
    <property type="evidence" value="ECO:0007669"/>
    <property type="project" value="InterPro"/>
</dbReference>
<proteinExistence type="predicted"/>
<keyword evidence="2" id="KW-1185">Reference proteome</keyword>
<evidence type="ECO:0008006" key="3">
    <source>
        <dbReference type="Google" id="ProtNLM"/>
    </source>
</evidence>
<evidence type="ECO:0000313" key="2">
    <source>
        <dbReference type="Proteomes" id="UP000886523"/>
    </source>
</evidence>
<dbReference type="Gene3D" id="3.10.28.20">
    <property type="entry name" value="Acetamidase/Formamidase-like domains"/>
    <property type="match status" value="1"/>
</dbReference>
<gene>
    <name evidence="1" type="ORF">BS47DRAFT_1347256</name>
</gene>
<comment type="caution">
    <text evidence="1">The sequence shown here is derived from an EMBL/GenBank/DDBJ whole genome shotgun (WGS) entry which is preliminary data.</text>
</comment>
<reference evidence="1" key="1">
    <citation type="journal article" date="2020" name="Nat. Commun.">
        <title>Large-scale genome sequencing of mycorrhizal fungi provides insights into the early evolution of symbiotic traits.</title>
        <authorList>
            <person name="Miyauchi S."/>
            <person name="Kiss E."/>
            <person name="Kuo A."/>
            <person name="Drula E."/>
            <person name="Kohler A."/>
            <person name="Sanchez-Garcia M."/>
            <person name="Morin E."/>
            <person name="Andreopoulos B."/>
            <person name="Barry K.W."/>
            <person name="Bonito G."/>
            <person name="Buee M."/>
            <person name="Carver A."/>
            <person name="Chen C."/>
            <person name="Cichocki N."/>
            <person name="Clum A."/>
            <person name="Culley D."/>
            <person name="Crous P.W."/>
            <person name="Fauchery L."/>
            <person name="Girlanda M."/>
            <person name="Hayes R.D."/>
            <person name="Keri Z."/>
            <person name="LaButti K."/>
            <person name="Lipzen A."/>
            <person name="Lombard V."/>
            <person name="Magnuson J."/>
            <person name="Maillard F."/>
            <person name="Murat C."/>
            <person name="Nolan M."/>
            <person name="Ohm R.A."/>
            <person name="Pangilinan J."/>
            <person name="Pereira M.F."/>
            <person name="Perotto S."/>
            <person name="Peter M."/>
            <person name="Pfister S."/>
            <person name="Riley R."/>
            <person name="Sitrit Y."/>
            <person name="Stielow J.B."/>
            <person name="Szollosi G."/>
            <person name="Zifcakova L."/>
            <person name="Stursova M."/>
            <person name="Spatafora J.W."/>
            <person name="Tedersoo L."/>
            <person name="Vaario L.M."/>
            <person name="Yamada A."/>
            <person name="Yan M."/>
            <person name="Wang P."/>
            <person name="Xu J."/>
            <person name="Bruns T."/>
            <person name="Baldrian P."/>
            <person name="Vilgalys R."/>
            <person name="Dunand C."/>
            <person name="Henrissat B."/>
            <person name="Grigoriev I.V."/>
            <person name="Hibbett D."/>
            <person name="Nagy L.G."/>
            <person name="Martin F.M."/>
        </authorList>
    </citation>
    <scope>NUCLEOTIDE SEQUENCE</scope>
    <source>
        <strain evidence="1">UP504</strain>
    </source>
</reference>
<dbReference type="EMBL" id="MU129007">
    <property type="protein sequence ID" value="KAF9510940.1"/>
    <property type="molecule type" value="Genomic_DNA"/>
</dbReference>
<dbReference type="PANTHER" id="PTHR31891">
    <property type="entry name" value="FORMAMIDASE C869.04-RELATED"/>
    <property type="match status" value="1"/>
</dbReference>
<name>A0A9P6DUS9_9AGAM</name>
<dbReference type="AlphaFoldDB" id="A0A9P6DUS9"/>
<sequence length="408" mass="43927">MAQKGGIPTVISVLGMYSRTLLNWHPDIPSFVAVTPGQAFKVECLEWTGGQILNTDNADDIHNVDLSRCHNLSGPIEVVGAEPGDILVVDILDVQPFAHQPWGYTGIFDLHNGGGLFASEFDSKACKAVWDFEGIYATSRHIPGVKFAGVSHPGLIGCAPDPVLLAKWNERERALIAANKDKPKGTYVGGREALAESVLQDIAVQGARTIPPREHGGNVDIKNLSRGSKVYFPVYVKGAKLSVGDLHFSQGDGEMSFCGAIEMPGIITLKTSILKNGVSKFGQTMPMFKPSPIDPIYSDRIIFEGISVDLRGDGAQYNMDATVAYKQAALNCIEYLVRLGYSREQAYLLLSAAPVDSHVAGLVDSPNACVTMSLPVGIFDFDINPTEAGLKVRKLGECATSRLPRARG</sequence>
<dbReference type="PANTHER" id="PTHR31891:SF1">
    <property type="entry name" value="FORMAMIDASE C869.04-RELATED"/>
    <property type="match status" value="1"/>
</dbReference>
<dbReference type="NCBIfam" id="NF045496">
    <property type="entry name" value="FormamaseFmdA"/>
    <property type="match status" value="1"/>
</dbReference>
<evidence type="ECO:0000313" key="1">
    <source>
        <dbReference type="EMBL" id="KAF9510940.1"/>
    </source>
</evidence>
<dbReference type="Proteomes" id="UP000886523">
    <property type="component" value="Unassembled WGS sequence"/>
</dbReference>
<organism evidence="1 2">
    <name type="scientific">Hydnum rufescens UP504</name>
    <dbReference type="NCBI Taxonomy" id="1448309"/>
    <lineage>
        <taxon>Eukaryota</taxon>
        <taxon>Fungi</taxon>
        <taxon>Dikarya</taxon>
        <taxon>Basidiomycota</taxon>
        <taxon>Agaricomycotina</taxon>
        <taxon>Agaricomycetes</taxon>
        <taxon>Cantharellales</taxon>
        <taxon>Hydnaceae</taxon>
        <taxon>Hydnum</taxon>
    </lineage>
</organism>
<dbReference type="InterPro" id="IPR004304">
    <property type="entry name" value="FmdA_AmdA"/>
</dbReference>
<protein>
    <recommendedName>
        <fullName evidence="3">Formamidase</fullName>
    </recommendedName>
</protein>
<accession>A0A9P6DUS9</accession>
<dbReference type="OrthoDB" id="9975579at2759"/>
<dbReference type="Pfam" id="PF03069">
    <property type="entry name" value="FmdA_AmdA"/>
    <property type="match status" value="1"/>
</dbReference>
<dbReference type="Gene3D" id="2.60.120.580">
    <property type="entry name" value="Acetamidase/Formamidase-like domains"/>
    <property type="match status" value="1"/>
</dbReference>